<evidence type="ECO:0000259" key="5">
    <source>
        <dbReference type="PROSITE" id="PS50932"/>
    </source>
</evidence>
<dbReference type="Proteomes" id="UP000766336">
    <property type="component" value="Unassembled WGS sequence"/>
</dbReference>
<dbReference type="SUPFAM" id="SSF53822">
    <property type="entry name" value="Periplasmic binding protein-like I"/>
    <property type="match status" value="1"/>
</dbReference>
<dbReference type="RefSeq" id="WP_213669347.1">
    <property type="nucleotide sequence ID" value="NZ_JAHCDA010000001.1"/>
</dbReference>
<evidence type="ECO:0000256" key="2">
    <source>
        <dbReference type="ARBA" id="ARBA00023015"/>
    </source>
</evidence>
<keyword evidence="7" id="KW-1185">Reference proteome</keyword>
<dbReference type="Gene3D" id="1.10.260.40">
    <property type="entry name" value="lambda repressor-like DNA-binding domains"/>
    <property type="match status" value="1"/>
</dbReference>
<accession>A0ABS5QB33</accession>
<proteinExistence type="predicted"/>
<gene>
    <name evidence="6" type="ORF">KHU32_07330</name>
</gene>
<dbReference type="Gene3D" id="3.40.50.2300">
    <property type="match status" value="2"/>
</dbReference>
<protein>
    <submittedName>
        <fullName evidence="6">LacI family DNA-binding transcriptional regulator</fullName>
    </submittedName>
</protein>
<dbReference type="Pfam" id="PF00356">
    <property type="entry name" value="LacI"/>
    <property type="match status" value="1"/>
</dbReference>
<dbReference type="InterPro" id="IPR046335">
    <property type="entry name" value="LacI/GalR-like_sensor"/>
</dbReference>
<dbReference type="SMART" id="SM00354">
    <property type="entry name" value="HTH_LACI"/>
    <property type="match status" value="1"/>
</dbReference>
<keyword evidence="1" id="KW-0678">Repressor</keyword>
<comment type="caution">
    <text evidence="6">The sequence shown here is derived from an EMBL/GenBank/DDBJ whole genome shotgun (WGS) entry which is preliminary data.</text>
</comment>
<dbReference type="SUPFAM" id="SSF47413">
    <property type="entry name" value="lambda repressor-like DNA-binding domains"/>
    <property type="match status" value="1"/>
</dbReference>
<dbReference type="InterPro" id="IPR010982">
    <property type="entry name" value="Lambda_DNA-bd_dom_sf"/>
</dbReference>
<evidence type="ECO:0000256" key="4">
    <source>
        <dbReference type="ARBA" id="ARBA00023163"/>
    </source>
</evidence>
<dbReference type="CDD" id="cd06267">
    <property type="entry name" value="PBP1_LacI_sugar_binding-like"/>
    <property type="match status" value="1"/>
</dbReference>
<evidence type="ECO:0000313" key="7">
    <source>
        <dbReference type="Proteomes" id="UP000766336"/>
    </source>
</evidence>
<dbReference type="GO" id="GO:0003677">
    <property type="term" value="F:DNA binding"/>
    <property type="evidence" value="ECO:0007669"/>
    <property type="project" value="UniProtKB-KW"/>
</dbReference>
<evidence type="ECO:0000256" key="3">
    <source>
        <dbReference type="ARBA" id="ARBA00023125"/>
    </source>
</evidence>
<dbReference type="PANTHER" id="PTHR30146:SF148">
    <property type="entry name" value="HTH-TYPE TRANSCRIPTIONAL REPRESSOR PURR-RELATED"/>
    <property type="match status" value="1"/>
</dbReference>
<name>A0ABS5QB33_9PROT</name>
<sequence>MARVTIRDVAKRVGVSEATVSNALADKPIVTAETKARVRQAAEELGYHISPIARALRTGQTGTVGIVVSNLANPFYADILLGISSVLTPLGYQTIICNTESRAELQEWHVTHLLRHMVDGIVLLSYSSETKATTRALAAGVPLVALWRRPGGSEVSFVGMDDPVAMRLALEHLWSLGHRRIGLLRAHAASSPSEARQNAYTEYLTGRGAPPLPGMVAGVDLSIEGSRDATLQMLDLPAPPTALIATSDLMALGVTMALAERGLAMPADMSVVGFEDTFIAGLPQIQLTAVSVPRRELGIHAAELLLERIADSSLPVRDVVLQPGFRIRSSTAPPQAG</sequence>
<keyword evidence="2" id="KW-0805">Transcription regulation</keyword>
<keyword evidence="4" id="KW-0804">Transcription</keyword>
<dbReference type="CDD" id="cd01392">
    <property type="entry name" value="HTH_LacI"/>
    <property type="match status" value="1"/>
</dbReference>
<dbReference type="Pfam" id="PF13377">
    <property type="entry name" value="Peripla_BP_3"/>
    <property type="match status" value="1"/>
</dbReference>
<dbReference type="PANTHER" id="PTHR30146">
    <property type="entry name" value="LACI-RELATED TRANSCRIPTIONAL REPRESSOR"/>
    <property type="match status" value="1"/>
</dbReference>
<evidence type="ECO:0000313" key="6">
    <source>
        <dbReference type="EMBL" id="MBS7810744.1"/>
    </source>
</evidence>
<organism evidence="6 7">
    <name type="scientific">Roseococcus pinisoli</name>
    <dbReference type="NCBI Taxonomy" id="2835040"/>
    <lineage>
        <taxon>Bacteria</taxon>
        <taxon>Pseudomonadati</taxon>
        <taxon>Pseudomonadota</taxon>
        <taxon>Alphaproteobacteria</taxon>
        <taxon>Acetobacterales</taxon>
        <taxon>Roseomonadaceae</taxon>
        <taxon>Roseococcus</taxon>
    </lineage>
</organism>
<feature type="domain" description="HTH lacI-type" evidence="5">
    <location>
        <begin position="4"/>
        <end position="58"/>
    </location>
</feature>
<dbReference type="PROSITE" id="PS50932">
    <property type="entry name" value="HTH_LACI_2"/>
    <property type="match status" value="1"/>
</dbReference>
<reference evidence="6 7" key="1">
    <citation type="submission" date="2021-05" db="EMBL/GenBank/DDBJ databases">
        <title>Roseococcus sp. XZZS9, whole genome shotgun sequencing project.</title>
        <authorList>
            <person name="Zhao G."/>
            <person name="Shen L."/>
        </authorList>
    </citation>
    <scope>NUCLEOTIDE SEQUENCE [LARGE SCALE GENOMIC DNA]</scope>
    <source>
        <strain evidence="6 7">XZZS9</strain>
    </source>
</reference>
<dbReference type="InterPro" id="IPR000843">
    <property type="entry name" value="HTH_LacI"/>
</dbReference>
<dbReference type="EMBL" id="JAHCDA010000001">
    <property type="protein sequence ID" value="MBS7810744.1"/>
    <property type="molecule type" value="Genomic_DNA"/>
</dbReference>
<evidence type="ECO:0000256" key="1">
    <source>
        <dbReference type="ARBA" id="ARBA00022491"/>
    </source>
</evidence>
<dbReference type="PROSITE" id="PS00356">
    <property type="entry name" value="HTH_LACI_1"/>
    <property type="match status" value="1"/>
</dbReference>
<keyword evidence="3 6" id="KW-0238">DNA-binding</keyword>
<dbReference type="InterPro" id="IPR028082">
    <property type="entry name" value="Peripla_BP_I"/>
</dbReference>